<dbReference type="Gene3D" id="1.20.5.110">
    <property type="match status" value="1"/>
</dbReference>
<dbReference type="CDD" id="cd15848">
    <property type="entry name" value="SNARE_syntaxin1-like"/>
    <property type="match status" value="1"/>
</dbReference>
<dbReference type="PANTHER" id="PTHR19957:SF72">
    <property type="entry name" value="SYNTAXIN-3-LIKE"/>
    <property type="match status" value="1"/>
</dbReference>
<dbReference type="InterPro" id="IPR000727">
    <property type="entry name" value="T_SNARE_dom"/>
</dbReference>
<dbReference type="GO" id="GO:0006906">
    <property type="term" value="P:vesicle fusion"/>
    <property type="evidence" value="ECO:0007669"/>
    <property type="project" value="TreeGrafter"/>
</dbReference>
<dbReference type="SMART" id="SM00397">
    <property type="entry name" value="t_SNARE"/>
    <property type="match status" value="1"/>
</dbReference>
<dbReference type="Pfam" id="PF00804">
    <property type="entry name" value="Syntaxin"/>
    <property type="match status" value="1"/>
</dbReference>
<proteinExistence type="inferred from homology"/>
<sequence>MRDRLHELRFYDNDEAFPDLEVRIPGYVNAGYREEHQAALEDFFREVSQLSAGLDKLHELSEEIRGKQEQVLCSTSKDEVCGEKETLARLKEEFSRQARSIQDSLARMKEREAAAAAGDGAAGRMRRCQFNALLRRHTWAMGRHYAWETEYVARLREQIARQTQLAGLRLDEEEIQRLAESPHAPRLVGSDIQALEARRSLALVQERQQQLLALEEQVGELHNLFLALGAMVSEQQDQLDRIEYNVLRTVDYAGESSREMNKALQCKQQSQLAALASAVLALCTCCGCLFCMSRS</sequence>
<dbReference type="GO" id="GO:0006887">
    <property type="term" value="P:exocytosis"/>
    <property type="evidence" value="ECO:0007669"/>
    <property type="project" value="TreeGrafter"/>
</dbReference>
<dbReference type="GO" id="GO:0005886">
    <property type="term" value="C:plasma membrane"/>
    <property type="evidence" value="ECO:0007669"/>
    <property type="project" value="TreeGrafter"/>
</dbReference>
<organism evidence="5 6">
    <name type="scientific">Aldrovandia affinis</name>
    <dbReference type="NCBI Taxonomy" id="143900"/>
    <lineage>
        <taxon>Eukaryota</taxon>
        <taxon>Metazoa</taxon>
        <taxon>Chordata</taxon>
        <taxon>Craniata</taxon>
        <taxon>Vertebrata</taxon>
        <taxon>Euteleostomi</taxon>
        <taxon>Actinopterygii</taxon>
        <taxon>Neopterygii</taxon>
        <taxon>Teleostei</taxon>
        <taxon>Notacanthiformes</taxon>
        <taxon>Halosauridae</taxon>
        <taxon>Aldrovandia</taxon>
    </lineage>
</organism>
<evidence type="ECO:0000256" key="3">
    <source>
        <dbReference type="RuleBase" id="RU003858"/>
    </source>
</evidence>
<dbReference type="GO" id="GO:0012505">
    <property type="term" value="C:endomembrane system"/>
    <property type="evidence" value="ECO:0007669"/>
    <property type="project" value="TreeGrafter"/>
</dbReference>
<dbReference type="GO" id="GO:0000149">
    <property type="term" value="F:SNARE binding"/>
    <property type="evidence" value="ECO:0007669"/>
    <property type="project" value="TreeGrafter"/>
</dbReference>
<dbReference type="PANTHER" id="PTHR19957">
    <property type="entry name" value="SYNTAXIN"/>
    <property type="match status" value="1"/>
</dbReference>
<reference evidence="5" key="1">
    <citation type="journal article" date="2023" name="Science">
        <title>Genome structures resolve the early diversification of teleost fishes.</title>
        <authorList>
            <person name="Parey E."/>
            <person name="Louis A."/>
            <person name="Montfort J."/>
            <person name="Bouchez O."/>
            <person name="Roques C."/>
            <person name="Iampietro C."/>
            <person name="Lluch J."/>
            <person name="Castinel A."/>
            <person name="Donnadieu C."/>
            <person name="Desvignes T."/>
            <person name="Floi Bucao C."/>
            <person name="Jouanno E."/>
            <person name="Wen M."/>
            <person name="Mejri S."/>
            <person name="Dirks R."/>
            <person name="Jansen H."/>
            <person name="Henkel C."/>
            <person name="Chen W.J."/>
            <person name="Zahm M."/>
            <person name="Cabau C."/>
            <person name="Klopp C."/>
            <person name="Thompson A.W."/>
            <person name="Robinson-Rechavi M."/>
            <person name="Braasch I."/>
            <person name="Lecointre G."/>
            <person name="Bobe J."/>
            <person name="Postlethwait J.H."/>
            <person name="Berthelot C."/>
            <person name="Roest Crollius H."/>
            <person name="Guiguen Y."/>
        </authorList>
    </citation>
    <scope>NUCLEOTIDE SEQUENCE</scope>
    <source>
        <strain evidence="5">NC1722</strain>
    </source>
</reference>
<dbReference type="InterPro" id="IPR006011">
    <property type="entry name" value="Syntaxin_N"/>
</dbReference>
<dbReference type="GO" id="GO:0005484">
    <property type="term" value="F:SNAP receptor activity"/>
    <property type="evidence" value="ECO:0007669"/>
    <property type="project" value="InterPro"/>
</dbReference>
<dbReference type="GO" id="GO:0031201">
    <property type="term" value="C:SNARE complex"/>
    <property type="evidence" value="ECO:0007669"/>
    <property type="project" value="TreeGrafter"/>
</dbReference>
<protein>
    <recommendedName>
        <fullName evidence="4">t-SNARE coiled-coil homology domain-containing protein</fullName>
    </recommendedName>
</protein>
<dbReference type="SMART" id="SM00503">
    <property type="entry name" value="SynN"/>
    <property type="match status" value="1"/>
</dbReference>
<name>A0AAD7WRJ5_9TELE</name>
<dbReference type="GO" id="GO:0048278">
    <property type="term" value="P:vesicle docking"/>
    <property type="evidence" value="ECO:0007669"/>
    <property type="project" value="TreeGrafter"/>
</dbReference>
<keyword evidence="2" id="KW-0175">Coiled coil</keyword>
<dbReference type="InterPro" id="IPR006012">
    <property type="entry name" value="Syntaxin/epimorphin_CS"/>
</dbReference>
<dbReference type="PROSITE" id="PS50192">
    <property type="entry name" value="T_SNARE"/>
    <property type="match status" value="1"/>
</dbReference>
<dbReference type="SUPFAM" id="SSF47661">
    <property type="entry name" value="t-snare proteins"/>
    <property type="match status" value="1"/>
</dbReference>
<evidence type="ECO:0000313" key="6">
    <source>
        <dbReference type="Proteomes" id="UP001221898"/>
    </source>
</evidence>
<feature type="domain" description="T-SNARE coiled-coil homology" evidence="4">
    <location>
        <begin position="201"/>
        <end position="263"/>
    </location>
</feature>
<evidence type="ECO:0000313" key="5">
    <source>
        <dbReference type="EMBL" id="KAJ8405734.1"/>
    </source>
</evidence>
<gene>
    <name evidence="5" type="ORF">AAFF_G00311710</name>
</gene>
<comment type="similarity">
    <text evidence="1 3">Belongs to the syntaxin family.</text>
</comment>
<dbReference type="PROSITE" id="PS00914">
    <property type="entry name" value="SYNTAXIN"/>
    <property type="match status" value="1"/>
</dbReference>
<dbReference type="Proteomes" id="UP001221898">
    <property type="component" value="Unassembled WGS sequence"/>
</dbReference>
<dbReference type="GO" id="GO:0006886">
    <property type="term" value="P:intracellular protein transport"/>
    <property type="evidence" value="ECO:0007669"/>
    <property type="project" value="InterPro"/>
</dbReference>
<evidence type="ECO:0000256" key="1">
    <source>
        <dbReference type="ARBA" id="ARBA00009063"/>
    </source>
</evidence>
<dbReference type="EMBL" id="JAINUG010000046">
    <property type="protein sequence ID" value="KAJ8405734.1"/>
    <property type="molecule type" value="Genomic_DNA"/>
</dbReference>
<comment type="caution">
    <text evidence="5">The sequence shown here is derived from an EMBL/GenBank/DDBJ whole genome shotgun (WGS) entry which is preliminary data.</text>
</comment>
<dbReference type="InterPro" id="IPR010989">
    <property type="entry name" value="SNARE"/>
</dbReference>
<accession>A0AAD7WRJ5</accession>
<keyword evidence="6" id="KW-1185">Reference proteome</keyword>
<dbReference type="Gene3D" id="1.20.58.70">
    <property type="match status" value="1"/>
</dbReference>
<evidence type="ECO:0000259" key="4">
    <source>
        <dbReference type="PROSITE" id="PS50192"/>
    </source>
</evidence>
<evidence type="ECO:0000256" key="2">
    <source>
        <dbReference type="ARBA" id="ARBA00023054"/>
    </source>
</evidence>
<dbReference type="AlphaFoldDB" id="A0AAD7WRJ5"/>
<dbReference type="InterPro" id="IPR045242">
    <property type="entry name" value="Syntaxin"/>
</dbReference>